<keyword evidence="3" id="KW-0902">Two-component regulatory system</keyword>
<proteinExistence type="predicted"/>
<comment type="caution">
    <text evidence="7">The sequence shown here is derived from an EMBL/GenBank/DDBJ whole genome shotgun (WGS) entry which is preliminary data.</text>
</comment>
<dbReference type="SUPFAM" id="SSF52172">
    <property type="entry name" value="CheY-like"/>
    <property type="match status" value="1"/>
</dbReference>
<organism evidence="7 8">
    <name type="scientific">Fusibacter paucivorans</name>
    <dbReference type="NCBI Taxonomy" id="76009"/>
    <lineage>
        <taxon>Bacteria</taxon>
        <taxon>Bacillati</taxon>
        <taxon>Bacillota</taxon>
        <taxon>Clostridia</taxon>
        <taxon>Eubacteriales</taxon>
        <taxon>Eubacteriales Family XII. Incertae Sedis</taxon>
        <taxon>Fusibacter</taxon>
    </lineage>
</organism>
<sequence length="120" mass="13109">MGKKILVVDDAMFMRKLLGDILHKAGYEVVAEASNGEEAYNKYKEHMPDLVTMDITMPDVNGIEGVKMITEQYPDAKILMCSAMGQEGMVIDSVKAGAKGFIVKPFVGDKVIAEVQKLIG</sequence>
<reference evidence="7 8" key="1">
    <citation type="submission" date="2021-05" db="EMBL/GenBank/DDBJ databases">
        <title>Fusibacter ferrireducens sp. nov., an anaerobic, sulfur- and Fe-reducing bacterium isolated from the mangrove sediment.</title>
        <authorList>
            <person name="Qiu D."/>
        </authorList>
    </citation>
    <scope>NUCLEOTIDE SEQUENCE [LARGE SCALE GENOMIC DNA]</scope>
    <source>
        <strain evidence="7 8">DSM 12116</strain>
    </source>
</reference>
<feature type="domain" description="Response regulatory" evidence="6">
    <location>
        <begin position="4"/>
        <end position="119"/>
    </location>
</feature>
<dbReference type="PANTHER" id="PTHR44591:SF14">
    <property type="entry name" value="PROTEIN PILG"/>
    <property type="match status" value="1"/>
</dbReference>
<dbReference type="CDD" id="cd17542">
    <property type="entry name" value="REC_CheY"/>
    <property type="match status" value="1"/>
</dbReference>
<dbReference type="Proteomes" id="UP000746471">
    <property type="component" value="Unassembled WGS sequence"/>
</dbReference>
<protein>
    <recommendedName>
        <fullName evidence="1">Stage 0 sporulation protein A homolog</fullName>
    </recommendedName>
</protein>
<keyword evidence="8" id="KW-1185">Reference proteome</keyword>
<feature type="modified residue" description="4-aspartylphosphate" evidence="5">
    <location>
        <position position="54"/>
    </location>
</feature>
<dbReference type="SMART" id="SM00448">
    <property type="entry name" value="REC"/>
    <property type="match status" value="1"/>
</dbReference>
<comment type="function">
    <text evidence="4">May play the central regulatory role in sporulation. It may be an element of the effector pathway responsible for the activation of sporulation genes in response to nutritional stress. Spo0A may act in concert with spo0H (a sigma factor) to control the expression of some genes that are critical to the sporulation process.</text>
</comment>
<evidence type="ECO:0000256" key="1">
    <source>
        <dbReference type="ARBA" id="ARBA00018672"/>
    </source>
</evidence>
<evidence type="ECO:0000256" key="3">
    <source>
        <dbReference type="ARBA" id="ARBA00023012"/>
    </source>
</evidence>
<dbReference type="Gene3D" id="3.40.50.2300">
    <property type="match status" value="1"/>
</dbReference>
<dbReference type="EMBL" id="JAHBCL010000013">
    <property type="protein sequence ID" value="MBS7526846.1"/>
    <property type="molecule type" value="Genomic_DNA"/>
</dbReference>
<dbReference type="Pfam" id="PF00072">
    <property type="entry name" value="Response_reg"/>
    <property type="match status" value="1"/>
</dbReference>
<evidence type="ECO:0000256" key="2">
    <source>
        <dbReference type="ARBA" id="ARBA00022553"/>
    </source>
</evidence>
<dbReference type="RefSeq" id="WP_213236700.1">
    <property type="nucleotide sequence ID" value="NZ_JAHBCL010000013.1"/>
</dbReference>
<keyword evidence="2 5" id="KW-0597">Phosphoprotein</keyword>
<accession>A0ABS5PQH6</accession>
<evidence type="ECO:0000313" key="7">
    <source>
        <dbReference type="EMBL" id="MBS7526846.1"/>
    </source>
</evidence>
<evidence type="ECO:0000313" key="8">
    <source>
        <dbReference type="Proteomes" id="UP000746471"/>
    </source>
</evidence>
<dbReference type="PROSITE" id="PS50110">
    <property type="entry name" value="RESPONSE_REGULATORY"/>
    <property type="match status" value="1"/>
</dbReference>
<dbReference type="PANTHER" id="PTHR44591">
    <property type="entry name" value="STRESS RESPONSE REGULATOR PROTEIN 1"/>
    <property type="match status" value="1"/>
</dbReference>
<dbReference type="InterPro" id="IPR050595">
    <property type="entry name" value="Bact_response_regulator"/>
</dbReference>
<gene>
    <name evidence="7" type="ORF">KHM83_09165</name>
</gene>
<evidence type="ECO:0000259" key="6">
    <source>
        <dbReference type="PROSITE" id="PS50110"/>
    </source>
</evidence>
<name>A0ABS5PQH6_9FIRM</name>
<dbReference type="InterPro" id="IPR001789">
    <property type="entry name" value="Sig_transdc_resp-reg_receiver"/>
</dbReference>
<dbReference type="InterPro" id="IPR011006">
    <property type="entry name" value="CheY-like_superfamily"/>
</dbReference>
<evidence type="ECO:0000256" key="5">
    <source>
        <dbReference type="PROSITE-ProRule" id="PRU00169"/>
    </source>
</evidence>
<evidence type="ECO:0000256" key="4">
    <source>
        <dbReference type="ARBA" id="ARBA00024867"/>
    </source>
</evidence>